<evidence type="ECO:0000313" key="1">
    <source>
        <dbReference type="EMBL" id="MBC3911557.1"/>
    </source>
</evidence>
<reference evidence="1 2" key="1">
    <citation type="submission" date="2020-08" db="EMBL/GenBank/DDBJ databases">
        <title>Novel species isolated from subtropical streams in China.</title>
        <authorList>
            <person name="Lu H."/>
        </authorList>
    </citation>
    <scope>NUCLEOTIDE SEQUENCE [LARGE SCALE GENOMIC DNA]</scope>
    <source>
        <strain evidence="1 2">NL8W</strain>
    </source>
</reference>
<dbReference type="RefSeq" id="WP_186957261.1">
    <property type="nucleotide sequence ID" value="NZ_JACOFX010000041.1"/>
</dbReference>
<dbReference type="EMBL" id="JACOFX010000041">
    <property type="protein sequence ID" value="MBC3911557.1"/>
    <property type="molecule type" value="Genomic_DNA"/>
</dbReference>
<organism evidence="1 2">
    <name type="scientific">Undibacterium umbellatum</name>
    <dbReference type="NCBI Taxonomy" id="2762300"/>
    <lineage>
        <taxon>Bacteria</taxon>
        <taxon>Pseudomonadati</taxon>
        <taxon>Pseudomonadota</taxon>
        <taxon>Betaproteobacteria</taxon>
        <taxon>Burkholderiales</taxon>
        <taxon>Oxalobacteraceae</taxon>
        <taxon>Undibacterium</taxon>
    </lineage>
</organism>
<evidence type="ECO:0008006" key="3">
    <source>
        <dbReference type="Google" id="ProtNLM"/>
    </source>
</evidence>
<accession>A0ABR6ZIK7</accession>
<keyword evidence="2" id="KW-1185">Reference proteome</keyword>
<sequence length="66" mass="7422">MSIDTQTSFRRAPRISKAARTPISLSPEEMAQANAYAIAEQRSLSSFLRVTYLLGLKAYERKLTSK</sequence>
<comment type="caution">
    <text evidence="1">The sequence shown here is derived from an EMBL/GenBank/DDBJ whole genome shotgun (WGS) entry which is preliminary data.</text>
</comment>
<gene>
    <name evidence="1" type="ORF">H8L47_28735</name>
</gene>
<dbReference type="Proteomes" id="UP000646911">
    <property type="component" value="Unassembled WGS sequence"/>
</dbReference>
<name>A0ABR6ZIK7_9BURK</name>
<protein>
    <recommendedName>
        <fullName evidence="3">DUF1778 domain-containing protein</fullName>
    </recommendedName>
</protein>
<proteinExistence type="predicted"/>
<evidence type="ECO:0000313" key="2">
    <source>
        <dbReference type="Proteomes" id="UP000646911"/>
    </source>
</evidence>